<keyword evidence="1" id="KW-1133">Transmembrane helix</keyword>
<feature type="transmembrane region" description="Helical" evidence="1">
    <location>
        <begin position="168"/>
        <end position="185"/>
    </location>
</feature>
<feature type="transmembrane region" description="Helical" evidence="1">
    <location>
        <begin position="46"/>
        <end position="65"/>
    </location>
</feature>
<reference evidence="2 3" key="1">
    <citation type="submission" date="2019-11" db="EMBL/GenBank/DDBJ databases">
        <authorList>
            <person name="Brisse S."/>
        </authorList>
    </citation>
    <scope>NUCLEOTIDE SEQUENCE [LARGE SCALE GENOMIC DNA]</scope>
    <source>
        <strain evidence="2">FRC0190</strain>
    </source>
</reference>
<dbReference type="EMBL" id="LR738855">
    <property type="protein sequence ID" value="VZH84932.1"/>
    <property type="molecule type" value="Genomic_DNA"/>
</dbReference>
<protein>
    <submittedName>
        <fullName evidence="2">Uncharacterized protein</fullName>
    </submittedName>
</protein>
<dbReference type="KEGG" id="crf:FRC0190_00922"/>
<keyword evidence="1" id="KW-0812">Transmembrane</keyword>
<feature type="transmembrane region" description="Helical" evidence="1">
    <location>
        <begin position="20"/>
        <end position="40"/>
    </location>
</feature>
<dbReference type="Proteomes" id="UP000423525">
    <property type="component" value="Chromosome"/>
</dbReference>
<proteinExistence type="predicted"/>
<feature type="transmembrane region" description="Helical" evidence="1">
    <location>
        <begin position="108"/>
        <end position="126"/>
    </location>
</feature>
<feature type="transmembrane region" description="Helical" evidence="1">
    <location>
        <begin position="77"/>
        <end position="96"/>
    </location>
</feature>
<dbReference type="AlphaFoldDB" id="A0A6I8MH28"/>
<name>A0A6I8MH28_9CORY</name>
<accession>A0A6I8MH28</accession>
<dbReference type="RefSeq" id="WP_155872275.1">
    <property type="nucleotide sequence ID" value="NZ_CP168248.1"/>
</dbReference>
<feature type="transmembrane region" description="Helical" evidence="1">
    <location>
        <begin position="131"/>
        <end position="148"/>
    </location>
</feature>
<organism evidence="2 3">
    <name type="scientific">Corynebacterium rouxii</name>
    <dbReference type="NCBI Taxonomy" id="2719119"/>
    <lineage>
        <taxon>Bacteria</taxon>
        <taxon>Bacillati</taxon>
        <taxon>Actinomycetota</taxon>
        <taxon>Actinomycetes</taxon>
        <taxon>Mycobacteriales</taxon>
        <taxon>Corynebacteriaceae</taxon>
        <taxon>Corynebacterium</taxon>
    </lineage>
</organism>
<evidence type="ECO:0000256" key="1">
    <source>
        <dbReference type="SAM" id="Phobius"/>
    </source>
</evidence>
<keyword evidence="1" id="KW-0472">Membrane</keyword>
<evidence type="ECO:0000313" key="3">
    <source>
        <dbReference type="Proteomes" id="UP000423525"/>
    </source>
</evidence>
<gene>
    <name evidence="2" type="ORF">FRC0190_00922</name>
</gene>
<sequence>MQSRFGLYCRAHRVIQVTSFILILLAIVVPAGHMIVYIPWLNGTNLVTLNGVAGIAYGATPVMLFRNEGTRLELFSLFPWRLINGVILLILWIVPWVTCGIFRPASQFAYIATCSITLAVVVGQFLRSDTLILFIIGQFLLQTVMWQSVRNLPIRFIMFAVNQPPLKVAFIISVSLFVISLIWVRDPLKTNKLGR</sequence>
<evidence type="ECO:0000313" key="2">
    <source>
        <dbReference type="EMBL" id="VZH84932.1"/>
    </source>
</evidence>